<organism evidence="1 2">
    <name type="scientific">Dryococelus australis</name>
    <dbReference type="NCBI Taxonomy" id="614101"/>
    <lineage>
        <taxon>Eukaryota</taxon>
        <taxon>Metazoa</taxon>
        <taxon>Ecdysozoa</taxon>
        <taxon>Arthropoda</taxon>
        <taxon>Hexapoda</taxon>
        <taxon>Insecta</taxon>
        <taxon>Pterygota</taxon>
        <taxon>Neoptera</taxon>
        <taxon>Polyneoptera</taxon>
        <taxon>Phasmatodea</taxon>
        <taxon>Verophasmatodea</taxon>
        <taxon>Anareolatae</taxon>
        <taxon>Phasmatidae</taxon>
        <taxon>Eurycanthinae</taxon>
        <taxon>Dryococelus</taxon>
    </lineage>
</organism>
<protein>
    <submittedName>
        <fullName evidence="1">Uncharacterized protein</fullName>
    </submittedName>
</protein>
<dbReference type="Proteomes" id="UP001159363">
    <property type="component" value="Chromosome 1"/>
</dbReference>
<dbReference type="EMBL" id="JARBHB010000001">
    <property type="protein sequence ID" value="KAJ8895867.1"/>
    <property type="molecule type" value="Genomic_DNA"/>
</dbReference>
<name>A0ABQ9IHE0_9NEOP</name>
<keyword evidence="2" id="KW-1185">Reference proteome</keyword>
<accession>A0ABQ9IHE0</accession>
<evidence type="ECO:0000313" key="1">
    <source>
        <dbReference type="EMBL" id="KAJ8895867.1"/>
    </source>
</evidence>
<comment type="caution">
    <text evidence="1">The sequence shown here is derived from an EMBL/GenBank/DDBJ whole genome shotgun (WGS) entry which is preliminary data.</text>
</comment>
<proteinExistence type="predicted"/>
<sequence length="113" mass="12762">MDAVMASSAADDISRCRWRPSRTSFDFPLPSAVFVLKPRSDVSFGQQEVLSPAKIKPRTKAIFVSHFAPVVQEDIVSYINQELKVSNLKVAKLKTKYDSYFSFHVAVDESDFE</sequence>
<evidence type="ECO:0000313" key="2">
    <source>
        <dbReference type="Proteomes" id="UP001159363"/>
    </source>
</evidence>
<gene>
    <name evidence="1" type="ORF">PR048_001207</name>
</gene>
<reference evidence="1 2" key="1">
    <citation type="submission" date="2023-02" db="EMBL/GenBank/DDBJ databases">
        <title>LHISI_Scaffold_Assembly.</title>
        <authorList>
            <person name="Stuart O.P."/>
            <person name="Cleave R."/>
            <person name="Magrath M.J.L."/>
            <person name="Mikheyev A.S."/>
        </authorList>
    </citation>
    <scope>NUCLEOTIDE SEQUENCE [LARGE SCALE GENOMIC DNA]</scope>
    <source>
        <strain evidence="1">Daus_M_001</strain>
        <tissue evidence="1">Leg muscle</tissue>
    </source>
</reference>